<dbReference type="EMBL" id="CP099967">
    <property type="protein sequence ID" value="UWL59244.1"/>
    <property type="molecule type" value="Genomic_DNA"/>
</dbReference>
<protein>
    <submittedName>
        <fullName evidence="1">Uncharacterized protein</fullName>
    </submittedName>
</protein>
<organism evidence="1 2">
    <name type="scientific">Brucella pseudintermedia</name>
    <dbReference type="NCBI Taxonomy" id="370111"/>
    <lineage>
        <taxon>Bacteria</taxon>
        <taxon>Pseudomonadati</taxon>
        <taxon>Pseudomonadota</taxon>
        <taxon>Alphaproteobacteria</taxon>
        <taxon>Hyphomicrobiales</taxon>
        <taxon>Brucellaceae</taxon>
        <taxon>Brucella/Ochrobactrum group</taxon>
        <taxon>Brucella</taxon>
    </lineage>
</organism>
<name>A0ABY5U7C3_9HYPH</name>
<evidence type="ECO:0000313" key="1">
    <source>
        <dbReference type="EMBL" id="UWL59244.1"/>
    </source>
</evidence>
<dbReference type="RefSeq" id="WP_259697836.1">
    <property type="nucleotide sequence ID" value="NZ_CP099967.1"/>
</dbReference>
<accession>A0ABY5U7C3</accession>
<evidence type="ECO:0000313" key="2">
    <source>
        <dbReference type="Proteomes" id="UP001058739"/>
    </source>
</evidence>
<sequence length="192" mass="20705">MTDLSATAEAAEQSRPRLKYRTQAVPGKVIAAAVAEGVKRKTAAIEKAVAKAVEKKVAAIQRKADKRVREAERRAAEVLSFRGPRAQTKLAVAFLAGQGKSAAEIEKAINGEMSAPAIRTMMNGYGMPLLRSSAAQDFLLVQWKLTDRELLEKHAAKREREAAELAAIIVRKVLAGGDRAIDALVSEFDVIG</sequence>
<keyword evidence="2" id="KW-1185">Reference proteome</keyword>
<reference evidence="1" key="1">
    <citation type="submission" date="2022-06" db="EMBL/GenBank/DDBJ databases">
        <title>Complete Genome Sequence of Deoxynivalenol-bioadsorption Ochrobactrum pseudintermedium ASAG-D25.</title>
        <authorList>
            <person name="Wang N."/>
        </authorList>
    </citation>
    <scope>NUCLEOTIDE SEQUENCE</scope>
    <source>
        <strain evidence="1">ASAG-D25</strain>
    </source>
</reference>
<proteinExistence type="predicted"/>
<dbReference type="Proteomes" id="UP001058739">
    <property type="component" value="Chromosome 01"/>
</dbReference>
<gene>
    <name evidence="1" type="ORF">NIK97_06725</name>
</gene>